<dbReference type="AlphaFoldDB" id="A0AAW0FC00"/>
<sequence>MSNGFTSYEKDRNDPFDEIITTPMLDGSQKELSPIFTEDVYLFSRLLRWSTFLHYNGSQYFDRPTTRPPPGLSAVFKGYDDSLSATDAFNNGTIDPSVLGGAPTPHADPTLSLYPLHVLLK</sequence>
<organism evidence="2 3">
    <name type="scientific">Cerrena zonata</name>
    <dbReference type="NCBI Taxonomy" id="2478898"/>
    <lineage>
        <taxon>Eukaryota</taxon>
        <taxon>Fungi</taxon>
        <taxon>Dikarya</taxon>
        <taxon>Basidiomycota</taxon>
        <taxon>Agaricomycotina</taxon>
        <taxon>Agaricomycetes</taxon>
        <taxon>Polyporales</taxon>
        <taxon>Cerrenaceae</taxon>
        <taxon>Cerrena</taxon>
    </lineage>
</organism>
<evidence type="ECO:0000313" key="3">
    <source>
        <dbReference type="Proteomes" id="UP001385951"/>
    </source>
</evidence>
<comment type="caution">
    <text evidence="2">The sequence shown here is derived from an EMBL/GenBank/DDBJ whole genome shotgun (WGS) entry which is preliminary data.</text>
</comment>
<gene>
    <name evidence="2" type="ORF">QCA50_018100</name>
</gene>
<dbReference type="Proteomes" id="UP001385951">
    <property type="component" value="Unassembled WGS sequence"/>
</dbReference>
<keyword evidence="3" id="KW-1185">Reference proteome</keyword>
<feature type="region of interest" description="Disordered" evidence="1">
    <location>
        <begin position="1"/>
        <end position="20"/>
    </location>
</feature>
<accession>A0AAW0FC00</accession>
<proteinExistence type="predicted"/>
<reference evidence="2 3" key="1">
    <citation type="submission" date="2022-09" db="EMBL/GenBank/DDBJ databases">
        <authorList>
            <person name="Palmer J.M."/>
        </authorList>
    </citation>
    <scope>NUCLEOTIDE SEQUENCE [LARGE SCALE GENOMIC DNA]</scope>
    <source>
        <strain evidence="2 3">DSM 7382</strain>
    </source>
</reference>
<name>A0AAW0FC00_9APHY</name>
<evidence type="ECO:0000313" key="2">
    <source>
        <dbReference type="EMBL" id="KAK7678960.1"/>
    </source>
</evidence>
<dbReference type="EMBL" id="JASBNA010000065">
    <property type="protein sequence ID" value="KAK7678960.1"/>
    <property type="molecule type" value="Genomic_DNA"/>
</dbReference>
<protein>
    <submittedName>
        <fullName evidence="2">Uncharacterized protein</fullName>
    </submittedName>
</protein>
<evidence type="ECO:0000256" key="1">
    <source>
        <dbReference type="SAM" id="MobiDB-lite"/>
    </source>
</evidence>